<dbReference type="SUPFAM" id="SSF51215">
    <property type="entry name" value="Regulatory protein AraC"/>
    <property type="match status" value="1"/>
</dbReference>
<organism evidence="5 6">
    <name type="scientific">Paenibacillus aestuarii</name>
    <dbReference type="NCBI Taxonomy" id="516965"/>
    <lineage>
        <taxon>Bacteria</taxon>
        <taxon>Bacillati</taxon>
        <taxon>Bacillota</taxon>
        <taxon>Bacilli</taxon>
        <taxon>Bacillales</taxon>
        <taxon>Paenibacillaceae</taxon>
        <taxon>Paenibacillus</taxon>
    </lineage>
</organism>
<name>A0ABW0KGZ0_9BACL</name>
<dbReference type="InterPro" id="IPR018060">
    <property type="entry name" value="HTH_AraC"/>
</dbReference>
<evidence type="ECO:0000259" key="4">
    <source>
        <dbReference type="PROSITE" id="PS01124"/>
    </source>
</evidence>
<accession>A0ABW0KGZ0</accession>
<evidence type="ECO:0000256" key="3">
    <source>
        <dbReference type="ARBA" id="ARBA00023163"/>
    </source>
</evidence>
<evidence type="ECO:0000256" key="1">
    <source>
        <dbReference type="ARBA" id="ARBA00023015"/>
    </source>
</evidence>
<dbReference type="RefSeq" id="WP_270880993.1">
    <property type="nucleotide sequence ID" value="NZ_JAQFVF010000044.1"/>
</dbReference>
<dbReference type="PANTHER" id="PTHR43280">
    <property type="entry name" value="ARAC-FAMILY TRANSCRIPTIONAL REGULATOR"/>
    <property type="match status" value="1"/>
</dbReference>
<dbReference type="Gene3D" id="2.60.120.10">
    <property type="entry name" value="Jelly Rolls"/>
    <property type="match status" value="1"/>
</dbReference>
<dbReference type="Gene3D" id="1.10.10.60">
    <property type="entry name" value="Homeodomain-like"/>
    <property type="match status" value="2"/>
</dbReference>
<dbReference type="PANTHER" id="PTHR43280:SF2">
    <property type="entry name" value="HTH-TYPE TRANSCRIPTIONAL REGULATOR EXSA"/>
    <property type="match status" value="1"/>
</dbReference>
<keyword evidence="2" id="KW-0238">DNA-binding</keyword>
<dbReference type="InterPro" id="IPR037923">
    <property type="entry name" value="HTH-like"/>
</dbReference>
<sequence>MNSTGQAKLAAPPFYFEPMLENPLALDRLELTFRWGSYGLRVLRCHFTSFPPGTVIEFHHHSEFEFHYIPRGKGKVTLDGVTYALHEGMLYVTGPGVSHRQEADAGEAMDELCLHVDIVKLEQASNSDEGAWGELWETAEADACIRQLHELPRVPAHDRQEAMKWFLVAYEAWRNHSLGQYTIIKQAIVQMLLRTVGAYLREQQGVHLPARDMKVYRYQLAVQFIQDNFRRPLTLEIVSERLQISSRQLQRIFKELAGIAFSDYLQQVRLQHVCSELLQSTWTLEKIAESSGFATSNYLHYVFKKAYGMTPVQYREKMARVVVELPV</sequence>
<keyword evidence="3" id="KW-0804">Transcription</keyword>
<dbReference type="Pfam" id="PF12833">
    <property type="entry name" value="HTH_18"/>
    <property type="match status" value="1"/>
</dbReference>
<dbReference type="SMART" id="SM00342">
    <property type="entry name" value="HTH_ARAC"/>
    <property type="match status" value="1"/>
</dbReference>
<reference evidence="6" key="1">
    <citation type="journal article" date="2019" name="Int. J. Syst. Evol. Microbiol.">
        <title>The Global Catalogue of Microorganisms (GCM) 10K type strain sequencing project: providing services to taxonomists for standard genome sequencing and annotation.</title>
        <authorList>
            <consortium name="The Broad Institute Genomics Platform"/>
            <consortium name="The Broad Institute Genome Sequencing Center for Infectious Disease"/>
            <person name="Wu L."/>
            <person name="Ma J."/>
        </authorList>
    </citation>
    <scope>NUCLEOTIDE SEQUENCE [LARGE SCALE GENOMIC DNA]</scope>
    <source>
        <strain evidence="6">KACC 11904</strain>
    </source>
</reference>
<dbReference type="SUPFAM" id="SSF46689">
    <property type="entry name" value="Homeodomain-like"/>
    <property type="match status" value="2"/>
</dbReference>
<dbReference type="Pfam" id="PF02311">
    <property type="entry name" value="AraC_binding"/>
    <property type="match status" value="1"/>
</dbReference>
<dbReference type="PROSITE" id="PS01124">
    <property type="entry name" value="HTH_ARAC_FAMILY_2"/>
    <property type="match status" value="1"/>
</dbReference>
<proteinExistence type="predicted"/>
<dbReference type="InterPro" id="IPR009057">
    <property type="entry name" value="Homeodomain-like_sf"/>
</dbReference>
<dbReference type="Proteomes" id="UP001596044">
    <property type="component" value="Unassembled WGS sequence"/>
</dbReference>
<feature type="domain" description="HTH araC/xylS-type" evidence="4">
    <location>
        <begin position="219"/>
        <end position="317"/>
    </location>
</feature>
<keyword evidence="1" id="KW-0805">Transcription regulation</keyword>
<dbReference type="InterPro" id="IPR003313">
    <property type="entry name" value="AraC-bd"/>
</dbReference>
<evidence type="ECO:0000256" key="2">
    <source>
        <dbReference type="ARBA" id="ARBA00023125"/>
    </source>
</evidence>
<protein>
    <submittedName>
        <fullName evidence="5">Helix-turn-helix domain-containing protein</fullName>
    </submittedName>
</protein>
<keyword evidence="6" id="KW-1185">Reference proteome</keyword>
<dbReference type="InterPro" id="IPR018062">
    <property type="entry name" value="HTH_AraC-typ_CS"/>
</dbReference>
<evidence type="ECO:0000313" key="6">
    <source>
        <dbReference type="Proteomes" id="UP001596044"/>
    </source>
</evidence>
<dbReference type="InterPro" id="IPR014710">
    <property type="entry name" value="RmlC-like_jellyroll"/>
</dbReference>
<evidence type="ECO:0000313" key="5">
    <source>
        <dbReference type="EMBL" id="MFC5452016.1"/>
    </source>
</evidence>
<comment type="caution">
    <text evidence="5">The sequence shown here is derived from an EMBL/GenBank/DDBJ whole genome shotgun (WGS) entry which is preliminary data.</text>
</comment>
<gene>
    <name evidence="5" type="ORF">ACFPOG_27810</name>
</gene>
<dbReference type="PROSITE" id="PS00041">
    <property type="entry name" value="HTH_ARAC_FAMILY_1"/>
    <property type="match status" value="1"/>
</dbReference>
<dbReference type="EMBL" id="JBHSMJ010000040">
    <property type="protein sequence ID" value="MFC5452016.1"/>
    <property type="molecule type" value="Genomic_DNA"/>
</dbReference>